<dbReference type="Gene3D" id="1.20.120.1750">
    <property type="match status" value="1"/>
</dbReference>
<dbReference type="GeneID" id="92089360"/>
<dbReference type="EMBL" id="JAQQWL010000005">
    <property type="protein sequence ID" value="KAK8073989.1"/>
    <property type="molecule type" value="Genomic_DNA"/>
</dbReference>
<dbReference type="RefSeq" id="XP_066718464.1">
    <property type="nucleotide sequence ID" value="XM_066856297.1"/>
</dbReference>
<reference evidence="2 3" key="1">
    <citation type="submission" date="2023-01" db="EMBL/GenBank/DDBJ databases">
        <title>Analysis of 21 Apiospora genomes using comparative genomics revels a genus with tremendous synthesis potential of carbohydrate active enzymes and secondary metabolites.</title>
        <authorList>
            <person name="Sorensen T."/>
        </authorList>
    </citation>
    <scope>NUCLEOTIDE SEQUENCE [LARGE SCALE GENOMIC DNA]</scope>
    <source>
        <strain evidence="2 3">CBS 135458</strain>
    </source>
</reference>
<feature type="region of interest" description="Disordered" evidence="1">
    <location>
        <begin position="108"/>
        <end position="132"/>
    </location>
</feature>
<evidence type="ECO:0000313" key="2">
    <source>
        <dbReference type="EMBL" id="KAK8073989.1"/>
    </source>
</evidence>
<sequence length="132" mass="15034">MFSSERIRSIRDLFRTADQRVTARGSCSEKVEKAASSQCSLCEKYSCGDSESSMTKPRKPRWHTMLPPYRFVLRLKQDRDSAKTIRATTRECPGSRCKVRIERNGGCPQMKSKTAVHRRGPKAGKSFRYASP</sequence>
<protein>
    <submittedName>
        <fullName evidence="2">Uncharacterized protein</fullName>
    </submittedName>
</protein>
<keyword evidence="3" id="KW-1185">Reference proteome</keyword>
<proteinExistence type="predicted"/>
<organism evidence="2 3">
    <name type="scientific">Apiospora phragmitis</name>
    <dbReference type="NCBI Taxonomy" id="2905665"/>
    <lineage>
        <taxon>Eukaryota</taxon>
        <taxon>Fungi</taxon>
        <taxon>Dikarya</taxon>
        <taxon>Ascomycota</taxon>
        <taxon>Pezizomycotina</taxon>
        <taxon>Sordariomycetes</taxon>
        <taxon>Xylariomycetidae</taxon>
        <taxon>Amphisphaeriales</taxon>
        <taxon>Apiosporaceae</taxon>
        <taxon>Apiospora</taxon>
    </lineage>
</organism>
<dbReference type="Proteomes" id="UP001480595">
    <property type="component" value="Unassembled WGS sequence"/>
</dbReference>
<comment type="caution">
    <text evidence="2">The sequence shown here is derived from an EMBL/GenBank/DDBJ whole genome shotgun (WGS) entry which is preliminary data.</text>
</comment>
<evidence type="ECO:0000256" key="1">
    <source>
        <dbReference type="SAM" id="MobiDB-lite"/>
    </source>
</evidence>
<gene>
    <name evidence="2" type="ORF">PG994_004888</name>
</gene>
<evidence type="ECO:0000313" key="3">
    <source>
        <dbReference type="Proteomes" id="UP001480595"/>
    </source>
</evidence>
<accession>A0ABR1VRV3</accession>
<name>A0ABR1VRV3_9PEZI</name>